<proteinExistence type="predicted"/>
<feature type="transmembrane region" description="Helical" evidence="1">
    <location>
        <begin position="34"/>
        <end position="57"/>
    </location>
</feature>
<name>A0A660L2K6_9ACTN</name>
<evidence type="ECO:0000313" key="3">
    <source>
        <dbReference type="Proteomes" id="UP000278962"/>
    </source>
</evidence>
<gene>
    <name evidence="2" type="ORF">C8N24_5570</name>
</gene>
<keyword evidence="1" id="KW-1133">Transmembrane helix</keyword>
<reference evidence="2 3" key="1">
    <citation type="submission" date="2018-10" db="EMBL/GenBank/DDBJ databases">
        <title>Genomic Encyclopedia of Archaeal and Bacterial Type Strains, Phase II (KMG-II): from individual species to whole genera.</title>
        <authorList>
            <person name="Goeker M."/>
        </authorList>
    </citation>
    <scope>NUCLEOTIDE SEQUENCE [LARGE SCALE GENOMIC DNA]</scope>
    <source>
        <strain evidence="2 3">DSM 14954</strain>
    </source>
</reference>
<keyword evidence="3" id="KW-1185">Reference proteome</keyword>
<keyword evidence="1" id="KW-0812">Transmembrane</keyword>
<accession>A0A660L2K6</accession>
<organism evidence="2 3">
    <name type="scientific">Solirubrobacter pauli</name>
    <dbReference type="NCBI Taxonomy" id="166793"/>
    <lineage>
        <taxon>Bacteria</taxon>
        <taxon>Bacillati</taxon>
        <taxon>Actinomycetota</taxon>
        <taxon>Thermoleophilia</taxon>
        <taxon>Solirubrobacterales</taxon>
        <taxon>Solirubrobacteraceae</taxon>
        <taxon>Solirubrobacter</taxon>
    </lineage>
</organism>
<protein>
    <submittedName>
        <fullName evidence="2">Uncharacterized protein</fullName>
    </submittedName>
</protein>
<dbReference type="AlphaFoldDB" id="A0A660L2K6"/>
<comment type="caution">
    <text evidence="2">The sequence shown here is derived from an EMBL/GenBank/DDBJ whole genome shotgun (WGS) entry which is preliminary data.</text>
</comment>
<keyword evidence="1" id="KW-0472">Membrane</keyword>
<dbReference type="Proteomes" id="UP000278962">
    <property type="component" value="Unassembled WGS sequence"/>
</dbReference>
<dbReference type="EMBL" id="RBIL01000002">
    <property type="protein sequence ID" value="RKQ87545.1"/>
    <property type="molecule type" value="Genomic_DNA"/>
</dbReference>
<evidence type="ECO:0000313" key="2">
    <source>
        <dbReference type="EMBL" id="RKQ87545.1"/>
    </source>
</evidence>
<evidence type="ECO:0000256" key="1">
    <source>
        <dbReference type="SAM" id="Phobius"/>
    </source>
</evidence>
<sequence length="389" mass="40728">MIEMADFRTRLERELVQAAARPSRLRYARSPLPGARGATAFLAFVAATLAVVGTTLMGGNVGPAEERSAGPRDEGIRVSPRDVPLPSFGVLSDASSHATPSLIAALRADAGLKHLDVAWDELRVASRTGSPDIYVAPARDGHICLLATVTGESPEFACKGVAEAAAEALTLRLPGRDASTLIGLAPDGVAGVAISADDGSRVVVPVLENTFVASPVAEQVTVRWEGVTRSDTTPDPVRVFSRVAQLPTTASREADRLRENMARVAQDRFAEIRVALQAGSDTVYVAWGKQKVCLWHSRGSGGVMGCSTISQAADPRTPLVVTTQSREGGSRDFFALVPDAVTGALVPRAGGSPERVYPTANVLAGTGPAGGRIELLATDGRGTILIPRR</sequence>